<dbReference type="InterPro" id="IPR056125">
    <property type="entry name" value="DUF7708"/>
</dbReference>
<proteinExistence type="predicted"/>
<organism evidence="5 6">
    <name type="scientific">Colletotrichum abscissum</name>
    <dbReference type="NCBI Taxonomy" id="1671311"/>
    <lineage>
        <taxon>Eukaryota</taxon>
        <taxon>Fungi</taxon>
        <taxon>Dikarya</taxon>
        <taxon>Ascomycota</taxon>
        <taxon>Pezizomycotina</taxon>
        <taxon>Sordariomycetes</taxon>
        <taxon>Hypocreomycetidae</taxon>
        <taxon>Glomerellales</taxon>
        <taxon>Glomerellaceae</taxon>
        <taxon>Colletotrichum</taxon>
        <taxon>Colletotrichum acutatum species complex</taxon>
    </lineage>
</organism>
<feature type="region of interest" description="Disordered" evidence="2">
    <location>
        <begin position="563"/>
        <end position="695"/>
    </location>
</feature>
<reference evidence="5" key="1">
    <citation type="submission" date="2019-01" db="EMBL/GenBank/DDBJ databases">
        <title>Colletotrichum abscissum LGMF1257.</title>
        <authorList>
            <person name="Baroncelli R."/>
        </authorList>
    </citation>
    <scope>NUCLEOTIDE SEQUENCE</scope>
    <source>
        <strain evidence="5">Ca142</strain>
    </source>
</reference>
<evidence type="ECO:0000313" key="6">
    <source>
        <dbReference type="Proteomes" id="UP001056436"/>
    </source>
</evidence>
<dbReference type="Pfam" id="PF24809">
    <property type="entry name" value="DUF7708"/>
    <property type="match status" value="1"/>
</dbReference>
<dbReference type="InterPro" id="IPR056884">
    <property type="entry name" value="NPHP3-like_N"/>
</dbReference>
<feature type="domain" description="Nephrocystin 3-like N-terminal" evidence="4">
    <location>
        <begin position="355"/>
        <end position="509"/>
    </location>
</feature>
<dbReference type="OrthoDB" id="4835296at2759"/>
<keyword evidence="6" id="KW-1185">Reference proteome</keyword>
<evidence type="ECO:0000259" key="4">
    <source>
        <dbReference type="Pfam" id="PF24883"/>
    </source>
</evidence>
<evidence type="ECO:0008006" key="7">
    <source>
        <dbReference type="Google" id="ProtNLM"/>
    </source>
</evidence>
<dbReference type="PANTHER" id="PTHR40619">
    <property type="entry name" value="FUNGAL STAND N-TERMINAL GOODBYE DOMAIN-CONTAINING PROTEIN"/>
    <property type="match status" value="1"/>
</dbReference>
<evidence type="ECO:0000256" key="1">
    <source>
        <dbReference type="ARBA" id="ARBA00022737"/>
    </source>
</evidence>
<dbReference type="PANTHER" id="PTHR40619:SF3">
    <property type="entry name" value="FUNGAL STAND N-TERMINAL GOODBYE DOMAIN-CONTAINING PROTEIN"/>
    <property type="match status" value="1"/>
</dbReference>
<name>A0A9P9XL06_9PEZI</name>
<gene>
    <name evidence="5" type="ORF">CABS02_04105</name>
</gene>
<dbReference type="Pfam" id="PF24883">
    <property type="entry name" value="NPHP3_N"/>
    <property type="match status" value="1"/>
</dbReference>
<comment type="caution">
    <text evidence="5">The sequence shown here is derived from an EMBL/GenBank/DDBJ whole genome shotgun (WGS) entry which is preliminary data.</text>
</comment>
<dbReference type="EMBL" id="SDAQ01000016">
    <property type="protein sequence ID" value="KAI3555729.1"/>
    <property type="molecule type" value="Genomic_DNA"/>
</dbReference>
<keyword evidence="1" id="KW-0677">Repeat</keyword>
<evidence type="ECO:0000259" key="3">
    <source>
        <dbReference type="Pfam" id="PF24809"/>
    </source>
</evidence>
<protein>
    <recommendedName>
        <fullName evidence="7">Nacht domain protein</fullName>
    </recommendedName>
</protein>
<dbReference type="AlphaFoldDB" id="A0A9P9XL06"/>
<feature type="domain" description="DUF7708" evidence="3">
    <location>
        <begin position="115"/>
        <end position="252"/>
    </location>
</feature>
<sequence>MDEAELIESLKTLQGTQVFVTDTTLSRTQNRTTVDTNRNAWALDATANPSLRDKFEQLGLAVSEYNIAASREKREIVIKDGCKLQDVLAQANALQEARSTNKDDKSLNSSIQAGLQQFCKSTLHYAAVMDTLAQHHPEWVSLAWGTMKLLLMIPIEYQKVKEGIVTNLGRIGSKLELVSLLLSFYPVERMTNAAAAIYASIADFLAFCLRYLRSNCLVKTFKTMVAPFDTRLGPILKTIDENYAILRQEAEIQFMIYQFQRHCSMQRDLFEIKEDHGRIIGVLEEIIRRDDMDRERRSKTIDASENLDRKLLKPPELEICDDFFQDLLPLDRNLHQVHFQLDLLPMSYLVESSNVLRLPSFQSWLSSSKSGLLWVDGYEIPRRPSWTTDLSQKIVRAATESGYDTLSYFGSLHRGSDDDAPKPRALVQSLLFGMLQKFPTVTSHGDRKLFNAEIFVAAKSNLDLSWRIFVECLRALPSSTIYIMIEGVDHFSVAGDQATEFESLLKRLSTLSAALLDDKVVKLALTSVRPSAGFQHLFPNLERLEVYHDHKLLIRVPAAAARRRKPRSKLQKKRQSPLYSPGPTLEPEPTDMGSDFAPSDSSVDRGGNVSDSSSDFDIFGKGKREIGRVRSSWSSPTPEHGRASPLQLDSGKKAKLAGEQEAEDSDSSFEIYEAPTAALPEQSPASEGDLSDFAP</sequence>
<accession>A0A9P9XL06</accession>
<evidence type="ECO:0000313" key="5">
    <source>
        <dbReference type="EMBL" id="KAI3555729.1"/>
    </source>
</evidence>
<feature type="compositionally biased region" description="Basic residues" evidence="2">
    <location>
        <begin position="563"/>
        <end position="575"/>
    </location>
</feature>
<feature type="compositionally biased region" description="Basic and acidic residues" evidence="2">
    <location>
        <begin position="618"/>
        <end position="628"/>
    </location>
</feature>
<dbReference type="Proteomes" id="UP001056436">
    <property type="component" value="Unassembled WGS sequence"/>
</dbReference>
<evidence type="ECO:0000256" key="2">
    <source>
        <dbReference type="SAM" id="MobiDB-lite"/>
    </source>
</evidence>